<dbReference type="SUPFAM" id="SSF52540">
    <property type="entry name" value="P-loop containing nucleoside triphosphate hydrolases"/>
    <property type="match status" value="1"/>
</dbReference>
<keyword evidence="1" id="KW-0813">Transport</keyword>
<evidence type="ECO:0000256" key="3">
    <source>
        <dbReference type="ARBA" id="ARBA00022741"/>
    </source>
</evidence>
<feature type="transmembrane region" description="Helical" evidence="6">
    <location>
        <begin position="313"/>
        <end position="335"/>
    </location>
</feature>
<dbReference type="Pfam" id="PF00005">
    <property type="entry name" value="ABC_tran"/>
    <property type="match status" value="1"/>
</dbReference>
<feature type="transmembrane region" description="Helical" evidence="6">
    <location>
        <begin position="374"/>
        <end position="392"/>
    </location>
</feature>
<evidence type="ECO:0000256" key="2">
    <source>
        <dbReference type="ARBA" id="ARBA00022737"/>
    </source>
</evidence>
<dbReference type="InterPro" id="IPR027417">
    <property type="entry name" value="P-loop_NTPase"/>
</dbReference>
<reference evidence="8 9" key="1">
    <citation type="submission" date="2024-04" db="EMBL/GenBank/DDBJ databases">
        <title>Tritrichomonas musculus Genome.</title>
        <authorList>
            <person name="Alves-Ferreira E."/>
            <person name="Grigg M."/>
            <person name="Lorenzi H."/>
            <person name="Galac M."/>
        </authorList>
    </citation>
    <scope>NUCLEOTIDE SEQUENCE [LARGE SCALE GENOMIC DNA]</scope>
    <source>
        <strain evidence="8 9">EAF2021</strain>
    </source>
</reference>
<feature type="transmembrane region" description="Helical" evidence="6">
    <location>
        <begin position="60"/>
        <end position="82"/>
    </location>
</feature>
<organism evidence="8 9">
    <name type="scientific">Tritrichomonas musculus</name>
    <dbReference type="NCBI Taxonomy" id="1915356"/>
    <lineage>
        <taxon>Eukaryota</taxon>
        <taxon>Metamonada</taxon>
        <taxon>Parabasalia</taxon>
        <taxon>Tritrichomonadida</taxon>
        <taxon>Tritrichomonadidae</taxon>
        <taxon>Tritrichomonas</taxon>
    </lineage>
</organism>
<feature type="transmembrane region" description="Helical" evidence="6">
    <location>
        <begin position="284"/>
        <end position="301"/>
    </location>
</feature>
<comment type="caution">
    <text evidence="8">The sequence shown here is derived from an EMBL/GenBank/DDBJ whole genome shotgun (WGS) entry which is preliminary data.</text>
</comment>
<keyword evidence="6" id="KW-0472">Membrane</keyword>
<dbReference type="InterPro" id="IPR003439">
    <property type="entry name" value="ABC_transporter-like_ATP-bd"/>
</dbReference>
<dbReference type="Proteomes" id="UP001470230">
    <property type="component" value="Unassembled WGS sequence"/>
</dbReference>
<keyword evidence="2" id="KW-0677">Repeat</keyword>
<proteinExistence type="predicted"/>
<name>A0ABR2K7L7_9EUKA</name>
<evidence type="ECO:0000256" key="1">
    <source>
        <dbReference type="ARBA" id="ARBA00022448"/>
    </source>
</evidence>
<evidence type="ECO:0000256" key="6">
    <source>
        <dbReference type="SAM" id="Phobius"/>
    </source>
</evidence>
<evidence type="ECO:0000259" key="7">
    <source>
        <dbReference type="PROSITE" id="PS50893"/>
    </source>
</evidence>
<dbReference type="CDD" id="cd03263">
    <property type="entry name" value="ABC_subfamily_A"/>
    <property type="match status" value="1"/>
</dbReference>
<feature type="compositionally biased region" description="Polar residues" evidence="5">
    <location>
        <begin position="812"/>
        <end position="822"/>
    </location>
</feature>
<keyword evidence="6" id="KW-0812">Transmembrane</keyword>
<feature type="transmembrane region" description="Helical" evidence="6">
    <location>
        <begin position="261"/>
        <end position="278"/>
    </location>
</feature>
<dbReference type="PROSITE" id="PS00211">
    <property type="entry name" value="ABC_TRANSPORTER_1"/>
    <property type="match status" value="1"/>
</dbReference>
<feature type="domain" description="ABC transporter" evidence="7">
    <location>
        <begin position="484"/>
        <end position="717"/>
    </location>
</feature>
<protein>
    <recommendedName>
        <fullName evidence="7">ABC transporter domain-containing protein</fullName>
    </recommendedName>
</protein>
<evidence type="ECO:0000256" key="5">
    <source>
        <dbReference type="SAM" id="MobiDB-lite"/>
    </source>
</evidence>
<dbReference type="PROSITE" id="PS50893">
    <property type="entry name" value="ABC_TRANSPORTER_2"/>
    <property type="match status" value="1"/>
</dbReference>
<accession>A0ABR2K7L7</accession>
<feature type="region of interest" description="Disordered" evidence="5">
    <location>
        <begin position="812"/>
        <end position="832"/>
    </location>
</feature>
<dbReference type="PANTHER" id="PTHR19229:SF36">
    <property type="entry name" value="ATP-BINDING CASSETTE SUB-FAMILY A MEMBER 2"/>
    <property type="match status" value="1"/>
</dbReference>
<feature type="compositionally biased region" description="Low complexity" evidence="5">
    <location>
        <begin position="823"/>
        <end position="832"/>
    </location>
</feature>
<sequence>MKREANNNLQTTALLESVDNPQYTISITRQKQFEGYKFNGSHFKAILFRRWVLIKRSLKLVIITFSMTLCFTFLSIVAYYLMKTLLQEFNYDMNFKFLCDQDNDIMIAANSDLDTHIPYVNALADMYRNDTGKEPNIMTFPDLKTLNEFMYNRAAADPSHVPYVSLGMSFNSYYPFLNFTVLHNTSTLFEYDVGSRAVATRMVWKVKYGMENEYRFSVTLLLRHLVDVLFAQVGPAITTVGLISVVPLYITQPIIDIRGEVRQYMIASTLSLVPYWLATFLIDIIIWVFIVVIMWIIYLLVGIRAFIDNIFTILYLMISIGPAFILFSYCISFAFHSAESASRQLFVILCVILIIPITVDFARINFVDPVWLDYIYSLLPHILLQRSFALLFQHIMFLKKDFKYFWTEDKNVQAFFIMTYVDIPFYIILLWIIETMRVKLNKKESEKTFRKYIDFFKDQKKKHPVTKEALELAALATNNDNIAVSIRNVSKLYFNTEGMPISAVNDVTLGVKKGALFGFLGANGAGKTTLINMITSNTPPSNGTIIINGHDISKFHDPTILSVCPQFNSHLCHEMTPREHFTLYRLIHRFNKREADELASRLVEILDLTKYIDKPVRELSGGNMRKLAVALAFYSPSNIILLDEPTSSLDPVARRNVHSLIQQYRGQKTFMLCTHLLNEAEALCDSISIMIKGCVYTYGSPQYLSSKFGTEYKIDIMLDDDDEETFVKVDNFFANKLLLAELTISRPRARIYSIPASMIRLPELFKIMGQGKKEDNGFCYYTCSSSSLERVFMEIVKISEDQNGDTIQIVSPSLQSSHSEAGTTSTTAALLS</sequence>
<dbReference type="Gene3D" id="3.40.50.300">
    <property type="entry name" value="P-loop containing nucleotide triphosphate hydrolases"/>
    <property type="match status" value="1"/>
</dbReference>
<evidence type="ECO:0000313" key="8">
    <source>
        <dbReference type="EMBL" id="KAK8887122.1"/>
    </source>
</evidence>
<gene>
    <name evidence="8" type="ORF">M9Y10_038160</name>
</gene>
<dbReference type="InterPro" id="IPR017871">
    <property type="entry name" value="ABC_transporter-like_CS"/>
</dbReference>
<dbReference type="SMART" id="SM00382">
    <property type="entry name" value="AAA"/>
    <property type="match status" value="1"/>
</dbReference>
<keyword evidence="3" id="KW-0547">Nucleotide-binding</keyword>
<keyword evidence="9" id="KW-1185">Reference proteome</keyword>
<feature type="transmembrane region" description="Helical" evidence="6">
    <location>
        <begin position="229"/>
        <end position="249"/>
    </location>
</feature>
<evidence type="ECO:0000313" key="9">
    <source>
        <dbReference type="Proteomes" id="UP001470230"/>
    </source>
</evidence>
<dbReference type="InterPro" id="IPR003593">
    <property type="entry name" value="AAA+_ATPase"/>
</dbReference>
<dbReference type="PANTHER" id="PTHR19229">
    <property type="entry name" value="ATP-BINDING CASSETTE TRANSPORTER SUBFAMILY A ABCA"/>
    <property type="match status" value="1"/>
</dbReference>
<feature type="transmembrane region" description="Helical" evidence="6">
    <location>
        <begin position="412"/>
        <end position="433"/>
    </location>
</feature>
<feature type="transmembrane region" description="Helical" evidence="6">
    <location>
        <begin position="341"/>
        <end position="362"/>
    </location>
</feature>
<dbReference type="InterPro" id="IPR026082">
    <property type="entry name" value="ABCA"/>
</dbReference>
<evidence type="ECO:0000256" key="4">
    <source>
        <dbReference type="ARBA" id="ARBA00022840"/>
    </source>
</evidence>
<keyword evidence="4" id="KW-0067">ATP-binding</keyword>
<keyword evidence="6" id="KW-1133">Transmembrane helix</keyword>
<dbReference type="EMBL" id="JAPFFF010000006">
    <property type="protein sequence ID" value="KAK8887122.1"/>
    <property type="molecule type" value="Genomic_DNA"/>
</dbReference>